<keyword evidence="9" id="KW-0963">Cytoplasm</keyword>
<dbReference type="KEGG" id="ter:Tery_2144"/>
<keyword evidence="9" id="KW-0460">Magnesium</keyword>
<dbReference type="GO" id="GO:0006397">
    <property type="term" value="P:mRNA processing"/>
    <property type="evidence" value="ECO:0007669"/>
    <property type="project" value="UniProtKB-UniRule"/>
</dbReference>
<evidence type="ECO:0000256" key="3">
    <source>
        <dbReference type="ARBA" id="ARBA00022552"/>
    </source>
</evidence>
<dbReference type="PANTHER" id="PTHR11207">
    <property type="entry name" value="RIBONUCLEASE III"/>
    <property type="match status" value="1"/>
</dbReference>
<keyword evidence="3 9" id="KW-0698">rRNA processing</keyword>
<sequence length="233" mass="26284">MIDKIPEFKNQKLLQQALTHRSYLNENYGDEEDNESLEFIGDALLGFLVGELLYRRYKEEHNLKPKELTRIRSLLVDEKQLAKFAVQLGIGAKMRLGKGAEKDGGRKNPALLSDTFEAIIGAYFLDSNLTKVKPFIKRLFEPVADNIILPNYGDNSQPKDLVDTKGKFQQWALAKFGENPRYESNNGEGLDHAKIFTAEVRVRGKLYGVGKGNRKQEAEKSAAEKALKKVGLI</sequence>
<dbReference type="PROSITE" id="PS50142">
    <property type="entry name" value="RNASE_3_2"/>
    <property type="match status" value="1"/>
</dbReference>
<dbReference type="PANTHER" id="PTHR11207:SF0">
    <property type="entry name" value="RIBONUCLEASE 3"/>
    <property type="match status" value="1"/>
</dbReference>
<dbReference type="eggNOG" id="COG0571">
    <property type="taxonomic scope" value="Bacteria"/>
</dbReference>
<dbReference type="CDD" id="cd10845">
    <property type="entry name" value="DSRM_RNAse_III_family"/>
    <property type="match status" value="1"/>
</dbReference>
<dbReference type="GO" id="GO:0008033">
    <property type="term" value="P:tRNA processing"/>
    <property type="evidence" value="ECO:0007669"/>
    <property type="project" value="UniProtKB-KW"/>
</dbReference>
<dbReference type="GO" id="GO:0006364">
    <property type="term" value="P:rRNA processing"/>
    <property type="evidence" value="ECO:0007669"/>
    <property type="project" value="UniProtKB-UniRule"/>
</dbReference>
<feature type="binding site" evidence="9">
    <location>
        <position position="117"/>
    </location>
    <ligand>
        <name>Mg(2+)</name>
        <dbReference type="ChEBI" id="CHEBI:18420"/>
    </ligand>
</feature>
<dbReference type="PROSITE" id="PS50137">
    <property type="entry name" value="DS_RBD"/>
    <property type="match status" value="1"/>
</dbReference>
<dbReference type="Pfam" id="PF00035">
    <property type="entry name" value="dsrm"/>
    <property type="match status" value="1"/>
</dbReference>
<evidence type="ECO:0000256" key="2">
    <source>
        <dbReference type="ARBA" id="ARBA00010183"/>
    </source>
</evidence>
<dbReference type="STRING" id="203124.Tery_2144"/>
<keyword evidence="4 9" id="KW-0507">mRNA processing</keyword>
<dbReference type="Gene3D" id="1.10.1520.10">
    <property type="entry name" value="Ribonuclease III domain"/>
    <property type="match status" value="1"/>
</dbReference>
<dbReference type="Pfam" id="PF14622">
    <property type="entry name" value="Ribonucleas_3_3"/>
    <property type="match status" value="1"/>
</dbReference>
<evidence type="ECO:0000256" key="6">
    <source>
        <dbReference type="ARBA" id="ARBA00022759"/>
    </source>
</evidence>
<dbReference type="GO" id="GO:0003725">
    <property type="term" value="F:double-stranded RNA binding"/>
    <property type="evidence" value="ECO:0007669"/>
    <property type="project" value="TreeGrafter"/>
</dbReference>
<dbReference type="HAMAP" id="MF_00104">
    <property type="entry name" value="RNase_III"/>
    <property type="match status" value="1"/>
</dbReference>
<comment type="catalytic activity">
    <reaction evidence="1 9">
        <text>Endonucleolytic cleavage to 5'-phosphomonoester.</text>
        <dbReference type="EC" id="3.1.26.3"/>
    </reaction>
</comment>
<dbReference type="SUPFAM" id="SSF54768">
    <property type="entry name" value="dsRNA-binding domain-like"/>
    <property type="match status" value="1"/>
</dbReference>
<gene>
    <name evidence="9" type="primary">rnc</name>
    <name evidence="12" type="ordered locus">Tery_2144</name>
</gene>
<evidence type="ECO:0000259" key="10">
    <source>
        <dbReference type="PROSITE" id="PS50137"/>
    </source>
</evidence>
<proteinExistence type="inferred from homology"/>
<comment type="subcellular location">
    <subcellularLocation>
        <location evidence="9">Cytoplasm</location>
    </subcellularLocation>
</comment>
<feature type="binding site" evidence="9">
    <location>
        <position position="114"/>
    </location>
    <ligand>
        <name>Mg(2+)</name>
        <dbReference type="ChEBI" id="CHEBI:18420"/>
    </ligand>
</feature>
<dbReference type="SMART" id="SM00358">
    <property type="entry name" value="DSRM"/>
    <property type="match status" value="1"/>
</dbReference>
<dbReference type="EC" id="3.1.26.3" evidence="9"/>
<dbReference type="GO" id="GO:0019843">
    <property type="term" value="F:rRNA binding"/>
    <property type="evidence" value="ECO:0007669"/>
    <property type="project" value="UniProtKB-KW"/>
</dbReference>
<keyword evidence="9" id="KW-0479">Metal-binding</keyword>
<keyword evidence="9" id="KW-0819">tRNA processing</keyword>
<comment type="similarity">
    <text evidence="2">Belongs to the ribonuclease III family.</text>
</comment>
<keyword evidence="8 9" id="KW-0694">RNA-binding</keyword>
<feature type="domain" description="DRBM" evidence="10">
    <location>
        <begin position="163"/>
        <end position="232"/>
    </location>
</feature>
<evidence type="ECO:0000256" key="7">
    <source>
        <dbReference type="ARBA" id="ARBA00022801"/>
    </source>
</evidence>
<keyword evidence="9" id="KW-0699">rRNA-binding</keyword>
<keyword evidence="5 9" id="KW-0540">Nuclease</keyword>
<dbReference type="InterPro" id="IPR014720">
    <property type="entry name" value="dsRBD_dom"/>
</dbReference>
<dbReference type="GO" id="GO:0004525">
    <property type="term" value="F:ribonuclease III activity"/>
    <property type="evidence" value="ECO:0007669"/>
    <property type="project" value="UniProtKB-UniRule"/>
</dbReference>
<dbReference type="Gene3D" id="3.30.160.20">
    <property type="match status" value="1"/>
</dbReference>
<evidence type="ECO:0000256" key="9">
    <source>
        <dbReference type="HAMAP-Rule" id="MF_00104"/>
    </source>
</evidence>
<dbReference type="FunFam" id="1.10.1520.10:FF:000001">
    <property type="entry name" value="Ribonuclease 3"/>
    <property type="match status" value="1"/>
</dbReference>
<dbReference type="RefSeq" id="WP_011611748.1">
    <property type="nucleotide sequence ID" value="NC_008312.1"/>
</dbReference>
<evidence type="ECO:0000256" key="1">
    <source>
        <dbReference type="ARBA" id="ARBA00000109"/>
    </source>
</evidence>
<dbReference type="InterPro" id="IPR011907">
    <property type="entry name" value="RNase_III"/>
</dbReference>
<evidence type="ECO:0000313" key="12">
    <source>
        <dbReference type="EMBL" id="ABG51378.1"/>
    </source>
</evidence>
<dbReference type="NCBIfam" id="TIGR02191">
    <property type="entry name" value="RNaseIII"/>
    <property type="match status" value="1"/>
</dbReference>
<dbReference type="InterPro" id="IPR000999">
    <property type="entry name" value="RNase_III_dom"/>
</dbReference>
<keyword evidence="6 9" id="KW-0255">Endonuclease</keyword>
<organism evidence="12">
    <name type="scientific">Trichodesmium erythraeum (strain IMS101)</name>
    <dbReference type="NCBI Taxonomy" id="203124"/>
    <lineage>
        <taxon>Bacteria</taxon>
        <taxon>Bacillati</taxon>
        <taxon>Cyanobacteriota</taxon>
        <taxon>Cyanophyceae</taxon>
        <taxon>Oscillatoriophycideae</taxon>
        <taxon>Oscillatoriales</taxon>
        <taxon>Microcoleaceae</taxon>
        <taxon>Trichodesmium</taxon>
    </lineage>
</organism>
<name>Q113E6_TRIEI</name>
<reference evidence="12" key="1">
    <citation type="submission" date="2006-06" db="EMBL/GenBank/DDBJ databases">
        <title>Complete sequence of Trichodesmium erythraeum IMS101.</title>
        <authorList>
            <consortium name="US DOE Joint Genome Institute"/>
            <person name="Copeland A."/>
            <person name="Lucas S."/>
            <person name="Lapidus A."/>
            <person name="Barry K."/>
            <person name="Detter J.C."/>
            <person name="Glavina del Rio T."/>
            <person name="Hammon N."/>
            <person name="Israni S."/>
            <person name="Dalin E."/>
            <person name="Tice H."/>
            <person name="Pitluck S."/>
            <person name="Kiss H."/>
            <person name="Munk A.C."/>
            <person name="Brettin T."/>
            <person name="Bruce D."/>
            <person name="Han C."/>
            <person name="Tapia R."/>
            <person name="Gilna P."/>
            <person name="Schmutz J."/>
            <person name="Larimer F."/>
            <person name="Land M."/>
            <person name="Hauser L."/>
            <person name="Kyrpides N."/>
            <person name="Kim E."/>
            <person name="Richardson P."/>
        </authorList>
    </citation>
    <scope>NUCLEOTIDE SEQUENCE [LARGE SCALE GENOMIC DNA]</scope>
    <source>
        <strain evidence="12">IMS101</strain>
    </source>
</reference>
<dbReference type="GO" id="GO:0046872">
    <property type="term" value="F:metal ion binding"/>
    <property type="evidence" value="ECO:0007669"/>
    <property type="project" value="UniProtKB-KW"/>
</dbReference>
<accession>Q113E6</accession>
<evidence type="ECO:0000256" key="8">
    <source>
        <dbReference type="ARBA" id="ARBA00022884"/>
    </source>
</evidence>
<evidence type="ECO:0000259" key="11">
    <source>
        <dbReference type="PROSITE" id="PS50142"/>
    </source>
</evidence>
<comment type="cofactor">
    <cofactor evidence="9">
        <name>Mg(2+)</name>
        <dbReference type="ChEBI" id="CHEBI:18420"/>
    </cofactor>
</comment>
<comment type="subunit">
    <text evidence="9">Homodimer.</text>
</comment>
<dbReference type="SMART" id="SM00535">
    <property type="entry name" value="RIBOc"/>
    <property type="match status" value="1"/>
</dbReference>
<dbReference type="AlphaFoldDB" id="Q113E6"/>
<feature type="active site" evidence="9">
    <location>
        <position position="117"/>
    </location>
</feature>
<feature type="domain" description="RNase III" evidence="11">
    <location>
        <begin position="8"/>
        <end position="128"/>
    </location>
</feature>
<dbReference type="EMBL" id="CP000393">
    <property type="protein sequence ID" value="ABG51378.1"/>
    <property type="molecule type" value="Genomic_DNA"/>
</dbReference>
<comment type="function">
    <text evidence="9">Digests double-stranded RNA. Involved in the processing of primary rRNA transcript to yield the immediate precursors to the large and small rRNAs (23S and 16S). Processes some mRNAs, and tRNAs when they are encoded in the rRNA operon. Processes pre-crRNA and tracrRNA of type II CRISPR loci if present in the organism.</text>
</comment>
<dbReference type="GO" id="GO:0005737">
    <property type="term" value="C:cytoplasm"/>
    <property type="evidence" value="ECO:0007669"/>
    <property type="project" value="UniProtKB-SubCell"/>
</dbReference>
<dbReference type="SUPFAM" id="SSF69065">
    <property type="entry name" value="RNase III domain-like"/>
    <property type="match status" value="1"/>
</dbReference>
<protein>
    <recommendedName>
        <fullName evidence="9">Ribonuclease 3</fullName>
        <ecNumber evidence="9">3.1.26.3</ecNumber>
    </recommendedName>
    <alternativeName>
        <fullName evidence="9">Ribonuclease III</fullName>
        <shortName evidence="9">RNase III</shortName>
    </alternativeName>
</protein>
<dbReference type="HOGENOM" id="CLU_000907_1_3_3"/>
<feature type="active site" evidence="9">
    <location>
        <position position="42"/>
    </location>
</feature>
<evidence type="ECO:0000256" key="4">
    <source>
        <dbReference type="ARBA" id="ARBA00022664"/>
    </source>
</evidence>
<dbReference type="CDD" id="cd00593">
    <property type="entry name" value="RIBOc"/>
    <property type="match status" value="1"/>
</dbReference>
<feature type="binding site" evidence="9">
    <location>
        <position position="38"/>
    </location>
    <ligand>
        <name>Mg(2+)</name>
        <dbReference type="ChEBI" id="CHEBI:18420"/>
    </ligand>
</feature>
<evidence type="ECO:0000256" key="5">
    <source>
        <dbReference type="ARBA" id="ARBA00022722"/>
    </source>
</evidence>
<dbReference type="InterPro" id="IPR036389">
    <property type="entry name" value="RNase_III_sf"/>
</dbReference>
<keyword evidence="7 9" id="KW-0378">Hydrolase</keyword>
<dbReference type="GO" id="GO:0010468">
    <property type="term" value="P:regulation of gene expression"/>
    <property type="evidence" value="ECO:0007669"/>
    <property type="project" value="TreeGrafter"/>
</dbReference>